<accession>A0A7M5U649</accession>
<feature type="domain" description="PH" evidence="2">
    <location>
        <begin position="639"/>
        <end position="737"/>
    </location>
</feature>
<proteinExistence type="predicted"/>
<dbReference type="InterPro" id="IPR011993">
    <property type="entry name" value="PH-like_dom_sf"/>
</dbReference>
<organism evidence="3 4">
    <name type="scientific">Clytia hemisphaerica</name>
    <dbReference type="NCBI Taxonomy" id="252671"/>
    <lineage>
        <taxon>Eukaryota</taxon>
        <taxon>Metazoa</taxon>
        <taxon>Cnidaria</taxon>
        <taxon>Hydrozoa</taxon>
        <taxon>Hydroidolina</taxon>
        <taxon>Leptothecata</taxon>
        <taxon>Obeliida</taxon>
        <taxon>Clytiidae</taxon>
        <taxon>Clytia</taxon>
    </lineage>
</organism>
<dbReference type="AlphaFoldDB" id="A0A7M5U649"/>
<evidence type="ECO:0000256" key="1">
    <source>
        <dbReference type="SAM" id="MobiDB-lite"/>
    </source>
</evidence>
<reference evidence="3" key="1">
    <citation type="submission" date="2021-01" db="UniProtKB">
        <authorList>
            <consortium name="EnsemblMetazoa"/>
        </authorList>
    </citation>
    <scope>IDENTIFICATION</scope>
</reference>
<evidence type="ECO:0000313" key="4">
    <source>
        <dbReference type="Proteomes" id="UP000594262"/>
    </source>
</evidence>
<dbReference type="PANTHER" id="PTHR47644:SF1">
    <property type="entry name" value="PDZ DOMAIN-CONTAINING PROTEIN"/>
    <property type="match status" value="1"/>
</dbReference>
<protein>
    <recommendedName>
        <fullName evidence="2">PH domain-containing protein</fullName>
    </recommendedName>
</protein>
<dbReference type="EnsemblMetazoa" id="CLYHEMT006774.1">
    <property type="protein sequence ID" value="CLYHEMP006774.1"/>
    <property type="gene ID" value="CLYHEMG006774"/>
</dbReference>
<dbReference type="RefSeq" id="XP_066931952.1">
    <property type="nucleotide sequence ID" value="XM_067075851.1"/>
</dbReference>
<feature type="compositionally biased region" description="Low complexity" evidence="1">
    <location>
        <begin position="293"/>
        <end position="303"/>
    </location>
</feature>
<feature type="compositionally biased region" description="Polar residues" evidence="1">
    <location>
        <begin position="323"/>
        <end position="347"/>
    </location>
</feature>
<sequence length="745" mass="83049">MSESPTPSCDDYITTEELFQSFMDVALIAEQEINNPENGEIIQTNNEITQTNNIKRSVKNHTYAEISFPPKTDTKPSETHNNNEVLMPLPLMVKTSDPIYECVAEQPQLLATPDYPQFSDTNKDDGTIVTVSASPTKKTSLPTPDYPGADDNDIVTTPIHNDYESVIQPPIRLVTDIYAKVDKHKTTEVHNEISVSPNLLHRQSGSNESIEIIHQPASRSSSNSSLVPTSPPSRTSSMSSQVGHLTASRTTSSGSQIGHSPPSRTSSISSQVGHLPASRTTSSGSQIGHLPASRTSSSSSQTQYLPGSRTNSSASQIGHLPASRTNSSNSSINHHPANRTSSTTSNVHIPARREHSFSNTQPLSKGDTYETIISISSSPPTPVTEIETKVSPLSEYAIIHTEGEEEEQEPDSCTYESVDDLKLDLRKQGLDIPTPSDGELSPEVIAFGFRSQRLHTEGQAQLYQSCLNTIDRSARNSDKKKHHFFGFGKKHQDVIEIKPEEKTASMNRKDTSIPCLCSGYLFKQGGTGITPKNWRLRWFELKKDNCLYYYKNEQDPTPAGAVILTKYQVTRAVEANKRFSFKLTKGGARTYYFAANSEDEMKKWMKNLGEAVTIAMSDQSSIPECSLKNVSVPATSIMEPDCHGFLWKQGNFHKSWRRRYCVLKYGCLFYYEEITDQSAIGVFKLHNYTIAHFDMKDSNKHGIQALPPGRKMRTYYFYAESEIDWKRWMEALKHSIQVKKPPVGS</sequence>
<feature type="compositionally biased region" description="Polar residues" evidence="1">
    <location>
        <begin position="304"/>
        <end position="316"/>
    </location>
</feature>
<feature type="region of interest" description="Disordered" evidence="1">
    <location>
        <begin position="215"/>
        <end position="365"/>
    </location>
</feature>
<dbReference type="FunFam" id="2.30.29.30:FF:000286">
    <property type="entry name" value="PH-protein kinase domain containing protein"/>
    <property type="match status" value="1"/>
</dbReference>
<keyword evidence="4" id="KW-1185">Reference proteome</keyword>
<dbReference type="PANTHER" id="PTHR47644">
    <property type="entry name" value="AGAP008221-PA"/>
    <property type="match status" value="1"/>
</dbReference>
<dbReference type="SMART" id="SM00233">
    <property type="entry name" value="PH"/>
    <property type="match status" value="2"/>
</dbReference>
<dbReference type="GeneID" id="136819609"/>
<evidence type="ECO:0000259" key="2">
    <source>
        <dbReference type="PROSITE" id="PS50003"/>
    </source>
</evidence>
<dbReference type="PROSITE" id="PS50003">
    <property type="entry name" value="PH_DOMAIN"/>
    <property type="match status" value="2"/>
</dbReference>
<dbReference type="Pfam" id="PF00169">
    <property type="entry name" value="PH"/>
    <property type="match status" value="2"/>
</dbReference>
<feature type="compositionally biased region" description="Low complexity" evidence="1">
    <location>
        <begin position="216"/>
        <end position="240"/>
    </location>
</feature>
<dbReference type="OrthoDB" id="2157866at2759"/>
<feature type="compositionally biased region" description="Polar residues" evidence="1">
    <location>
        <begin position="241"/>
        <end position="258"/>
    </location>
</feature>
<evidence type="ECO:0000313" key="3">
    <source>
        <dbReference type="EnsemblMetazoa" id="CLYHEMP006774.1"/>
    </source>
</evidence>
<dbReference type="Proteomes" id="UP000594262">
    <property type="component" value="Unplaced"/>
</dbReference>
<dbReference type="InterPro" id="IPR001849">
    <property type="entry name" value="PH_domain"/>
</dbReference>
<dbReference type="SUPFAM" id="SSF50729">
    <property type="entry name" value="PH domain-like"/>
    <property type="match status" value="2"/>
</dbReference>
<feature type="domain" description="PH" evidence="2">
    <location>
        <begin position="514"/>
        <end position="613"/>
    </location>
</feature>
<feature type="compositionally biased region" description="Low complexity" evidence="1">
    <location>
        <begin position="260"/>
        <end position="270"/>
    </location>
</feature>
<name>A0A7M5U649_9CNID</name>
<dbReference type="Gene3D" id="2.30.29.30">
    <property type="entry name" value="Pleckstrin-homology domain (PH domain)/Phosphotyrosine-binding domain (PTB)"/>
    <property type="match status" value="2"/>
</dbReference>